<protein>
    <submittedName>
        <fullName evidence="2">Uncharacterized protein</fullName>
    </submittedName>
</protein>
<dbReference type="PROSITE" id="PS51257">
    <property type="entry name" value="PROKAR_LIPOPROTEIN"/>
    <property type="match status" value="1"/>
</dbReference>
<reference evidence="2 3" key="1">
    <citation type="journal article" date="2013" name="PLoS Genet.">
        <title>Genomic mechanisms accounting for the adaptation to parasitism in nematode-trapping fungi.</title>
        <authorList>
            <person name="Meerupati T."/>
            <person name="Andersson K.M."/>
            <person name="Friman E."/>
            <person name="Kumar D."/>
            <person name="Tunlid A."/>
            <person name="Ahren D."/>
        </authorList>
    </citation>
    <scope>NUCLEOTIDE SEQUENCE [LARGE SCALE GENOMIC DNA]</scope>
    <source>
        <strain evidence="2 3">CBS 200.50</strain>
    </source>
</reference>
<proteinExistence type="predicted"/>
<keyword evidence="1" id="KW-0732">Signal</keyword>
<dbReference type="OrthoDB" id="3544386at2759"/>
<gene>
    <name evidence="2" type="ORF">H072_655</name>
</gene>
<dbReference type="Proteomes" id="UP000015100">
    <property type="component" value="Unassembled WGS sequence"/>
</dbReference>
<dbReference type="HOGENOM" id="CLU_1602656_0_0_1"/>
<evidence type="ECO:0000256" key="1">
    <source>
        <dbReference type="SAM" id="SignalP"/>
    </source>
</evidence>
<keyword evidence="3" id="KW-1185">Reference proteome</keyword>
<dbReference type="EMBL" id="AQGS01000016">
    <property type="protein sequence ID" value="EPS45428.1"/>
    <property type="molecule type" value="Genomic_DNA"/>
</dbReference>
<evidence type="ECO:0000313" key="3">
    <source>
        <dbReference type="Proteomes" id="UP000015100"/>
    </source>
</evidence>
<reference evidence="3" key="2">
    <citation type="submission" date="2013-04" db="EMBL/GenBank/DDBJ databases">
        <title>Genomic mechanisms accounting for the adaptation to parasitism in nematode-trapping fungi.</title>
        <authorList>
            <person name="Ahren D.G."/>
        </authorList>
    </citation>
    <scope>NUCLEOTIDE SEQUENCE [LARGE SCALE GENOMIC DNA]</scope>
    <source>
        <strain evidence="3">CBS 200.50</strain>
    </source>
</reference>
<feature type="signal peptide" evidence="1">
    <location>
        <begin position="1"/>
        <end position="22"/>
    </location>
</feature>
<accession>S8C126</accession>
<name>S8C126_DACHA</name>
<organism evidence="2 3">
    <name type="scientific">Dactylellina haptotyla (strain CBS 200.50)</name>
    <name type="common">Nematode-trapping fungus</name>
    <name type="synonym">Monacrosporium haptotylum</name>
    <dbReference type="NCBI Taxonomy" id="1284197"/>
    <lineage>
        <taxon>Eukaryota</taxon>
        <taxon>Fungi</taxon>
        <taxon>Dikarya</taxon>
        <taxon>Ascomycota</taxon>
        <taxon>Pezizomycotina</taxon>
        <taxon>Orbiliomycetes</taxon>
        <taxon>Orbiliales</taxon>
        <taxon>Orbiliaceae</taxon>
        <taxon>Dactylellina</taxon>
    </lineage>
</organism>
<dbReference type="AlphaFoldDB" id="S8C126"/>
<evidence type="ECO:0000313" key="2">
    <source>
        <dbReference type="EMBL" id="EPS45428.1"/>
    </source>
</evidence>
<comment type="caution">
    <text evidence="2">The sequence shown here is derived from an EMBL/GenBank/DDBJ whole genome shotgun (WGS) entry which is preliminary data.</text>
</comment>
<feature type="chain" id="PRO_5004561588" evidence="1">
    <location>
        <begin position="23"/>
        <end position="166"/>
    </location>
</feature>
<sequence length="166" mass="17866">MKLLTTVILAALAVLEIPTVSATPGSCGVSSVTSCTKAIKSTKTRTLSLTSWCQSVLGCVKSTTTITGDPVTTTTTLSVTETYSFEVLASETFTTTTFTYTETQYTEAARVTFRPTWTVEKFVVVTVTPRAVRRNGVYPKDLLKRATKTTSICASAVQKQACLLRA</sequence>